<protein>
    <submittedName>
        <fullName evidence="1">Uncharacterized protein</fullName>
    </submittedName>
</protein>
<gene>
    <name evidence="1" type="ordered locus">MCP_1778</name>
</gene>
<sequence>MLTKGMKYLADIHKSDEFRDKSKAIIEKAEKCEWCGSTTKLVVHHKTSMKRSIRLWTLSLWVSTGHEYNSVRHTKEEKEIFKAFCDEHHGEILESAKKSYLAFNDVIVLCNRYHYAIHKGLKKCPTCDGYMTENRKQCSKCVPSPYSRYLESIEDMEDEDDGYMDEDATE</sequence>
<dbReference type="InParanoid" id="D1YZH8"/>
<dbReference type="EMBL" id="AP011532">
    <property type="protein sequence ID" value="BAI61850.1"/>
    <property type="molecule type" value="Genomic_DNA"/>
</dbReference>
<evidence type="ECO:0000313" key="2">
    <source>
        <dbReference type="Proteomes" id="UP000001882"/>
    </source>
</evidence>
<reference evidence="1 2" key="2">
    <citation type="journal article" date="2008" name="Int. J. Syst. Evol. Microbiol.">
        <title>Methanocella paludicola gen. nov., sp. nov., a methane-producing archaeon, the first isolate of the lineage 'Rice Cluster I', and proposal of the new archaeal order Methanocellales ord. nov.</title>
        <authorList>
            <person name="Sakai S."/>
            <person name="Imachi H."/>
            <person name="Hanada S."/>
            <person name="Ohashi A."/>
            <person name="Harada H."/>
            <person name="Kamagata Y."/>
        </authorList>
    </citation>
    <scope>NUCLEOTIDE SEQUENCE [LARGE SCALE GENOMIC DNA]</scope>
    <source>
        <strain evidence="2">DSM 17711 / JCM 13418 / NBRC 101707 / SANAE</strain>
    </source>
</reference>
<dbReference type="STRING" id="304371.MCP_1778"/>
<dbReference type="AlphaFoldDB" id="D1YZH8"/>
<dbReference type="KEGG" id="mpd:MCP_1778"/>
<keyword evidence="2" id="KW-1185">Reference proteome</keyword>
<dbReference type="OrthoDB" id="135640at2157"/>
<accession>D1YZH8</accession>
<dbReference type="RefSeq" id="WP_012900528.1">
    <property type="nucleotide sequence ID" value="NC_013665.1"/>
</dbReference>
<reference evidence="1 2" key="1">
    <citation type="journal article" date="2007" name="Appl. Environ. Microbiol.">
        <title>Isolation of key methanogens for global methane emission from rice paddy fields: a novel isolate affiliated with the clone cluster rice cluster I.</title>
        <authorList>
            <person name="Sakai S."/>
            <person name="Imachi H."/>
            <person name="Sekiguchi Y."/>
            <person name="Ohashi A."/>
            <person name="Harada H."/>
            <person name="Kamagata Y."/>
        </authorList>
    </citation>
    <scope>NUCLEOTIDE SEQUENCE [LARGE SCALE GENOMIC DNA]</scope>
    <source>
        <strain evidence="2">DSM 17711 / JCM 13418 / NBRC 101707 / SANAE</strain>
    </source>
</reference>
<dbReference type="Proteomes" id="UP000001882">
    <property type="component" value="Chromosome"/>
</dbReference>
<evidence type="ECO:0000313" key="1">
    <source>
        <dbReference type="EMBL" id="BAI61850.1"/>
    </source>
</evidence>
<reference evidence="2" key="3">
    <citation type="journal article" date="2011" name="PLoS ONE">
        <title>Genome sequence of a mesophilic hydrogenotrophic methanogen Methanocella paludicola, the first cultivated representative of the order Methanocellales.</title>
        <authorList>
            <person name="Sakai S."/>
            <person name="Takaki Y."/>
            <person name="Shimamura S."/>
            <person name="Sekine M."/>
            <person name="Tajima T."/>
            <person name="Kosugi H."/>
            <person name="Ichikawa N."/>
            <person name="Tasumi E."/>
            <person name="Hiraki A.T."/>
            <person name="Shimizu A."/>
            <person name="Kato Y."/>
            <person name="Nishiko R."/>
            <person name="Mori K."/>
            <person name="Fujita N."/>
            <person name="Imachi H."/>
            <person name="Takai K."/>
        </authorList>
    </citation>
    <scope>NUCLEOTIDE SEQUENCE [LARGE SCALE GENOMIC DNA]</scope>
    <source>
        <strain evidence="2">DSM 17711 / JCM 13418 / NBRC 101707 / SANAE</strain>
    </source>
</reference>
<proteinExistence type="predicted"/>
<organism evidence="1 2">
    <name type="scientific">Methanocella paludicola (strain DSM 17711 / JCM 13418 / NBRC 101707 / SANAE)</name>
    <dbReference type="NCBI Taxonomy" id="304371"/>
    <lineage>
        <taxon>Archaea</taxon>
        <taxon>Methanobacteriati</taxon>
        <taxon>Methanobacteriota</taxon>
        <taxon>Stenosarchaea group</taxon>
        <taxon>Methanomicrobia</taxon>
        <taxon>Methanocellales</taxon>
        <taxon>Methanocellaceae</taxon>
        <taxon>Methanocella</taxon>
    </lineage>
</organism>
<dbReference type="eggNOG" id="arCOG06718">
    <property type="taxonomic scope" value="Archaea"/>
</dbReference>
<dbReference type="GeneID" id="8681670"/>
<name>D1YZH8_METPS</name>